<name>K3WB95_GLOUD</name>
<keyword evidence="3" id="KW-1185">Reference proteome</keyword>
<dbReference type="VEuPathDB" id="FungiDB:PYU1_G002233"/>
<dbReference type="EnsemblProtists" id="PYU1_T002236">
    <property type="protein sequence ID" value="PYU1_T002236"/>
    <property type="gene ID" value="PYU1_G002233"/>
</dbReference>
<reference evidence="3" key="2">
    <citation type="submission" date="2010-04" db="EMBL/GenBank/DDBJ databases">
        <authorList>
            <person name="Buell R."/>
            <person name="Hamilton J."/>
            <person name="Hostetler J."/>
        </authorList>
    </citation>
    <scope>NUCLEOTIDE SEQUENCE [LARGE SCALE GENOMIC DNA]</scope>
    <source>
        <strain evidence="3">DAOM:BR144</strain>
    </source>
</reference>
<dbReference type="AlphaFoldDB" id="K3WB95"/>
<dbReference type="HOGENOM" id="CLU_1870591_0_0_1"/>
<reference evidence="3" key="1">
    <citation type="journal article" date="2010" name="Genome Biol.">
        <title>Genome sequence of the necrotrophic plant pathogen Pythium ultimum reveals original pathogenicity mechanisms and effector repertoire.</title>
        <authorList>
            <person name="Levesque C.A."/>
            <person name="Brouwer H."/>
            <person name="Cano L."/>
            <person name="Hamilton J.P."/>
            <person name="Holt C."/>
            <person name="Huitema E."/>
            <person name="Raffaele S."/>
            <person name="Robideau G.P."/>
            <person name="Thines M."/>
            <person name="Win J."/>
            <person name="Zerillo M.M."/>
            <person name="Beakes G.W."/>
            <person name="Boore J.L."/>
            <person name="Busam D."/>
            <person name="Dumas B."/>
            <person name="Ferriera S."/>
            <person name="Fuerstenberg S.I."/>
            <person name="Gachon C.M."/>
            <person name="Gaulin E."/>
            <person name="Govers F."/>
            <person name="Grenville-Briggs L."/>
            <person name="Horner N."/>
            <person name="Hostetler J."/>
            <person name="Jiang R.H."/>
            <person name="Johnson J."/>
            <person name="Krajaejun T."/>
            <person name="Lin H."/>
            <person name="Meijer H.J."/>
            <person name="Moore B."/>
            <person name="Morris P."/>
            <person name="Phuntmart V."/>
            <person name="Puiu D."/>
            <person name="Shetty J."/>
            <person name="Stajich J.E."/>
            <person name="Tripathy S."/>
            <person name="Wawra S."/>
            <person name="van West P."/>
            <person name="Whitty B.R."/>
            <person name="Coutinho P.M."/>
            <person name="Henrissat B."/>
            <person name="Martin F."/>
            <person name="Thomas P.D."/>
            <person name="Tyler B.M."/>
            <person name="De Vries R.P."/>
            <person name="Kamoun S."/>
            <person name="Yandell M."/>
            <person name="Tisserat N."/>
            <person name="Buell C.R."/>
        </authorList>
    </citation>
    <scope>NUCLEOTIDE SEQUENCE</scope>
    <source>
        <strain evidence="3">DAOM:BR144</strain>
    </source>
</reference>
<evidence type="ECO:0000313" key="2">
    <source>
        <dbReference type="EnsemblProtists" id="PYU1_T002236"/>
    </source>
</evidence>
<evidence type="ECO:0000256" key="1">
    <source>
        <dbReference type="SAM" id="MobiDB-lite"/>
    </source>
</evidence>
<accession>K3WB95</accession>
<reference evidence="2" key="3">
    <citation type="submission" date="2014-11" db="UniProtKB">
        <authorList>
            <consortium name="EnsemblProtists"/>
        </authorList>
    </citation>
    <scope>IDENTIFICATION</scope>
    <source>
        <strain evidence="2">DAOM BR144</strain>
    </source>
</reference>
<dbReference type="Proteomes" id="UP000019132">
    <property type="component" value="Unassembled WGS sequence"/>
</dbReference>
<feature type="region of interest" description="Disordered" evidence="1">
    <location>
        <begin position="67"/>
        <end position="89"/>
    </location>
</feature>
<sequence length="137" mass="15146">PSNCGSCDRRDRRHRHIRGHNTHCRCCGTLAVAIGHDGCPVSMSLCLGIHWRRRHYHRYESTTRSGRSAVVPVTTSTRAPRTGSHHHRRHCGCRSRLARGTASVSRDGIYPCGHRRNLAAAYGGPNRLGRHAAALGL</sequence>
<dbReference type="InParanoid" id="K3WB95"/>
<protein>
    <submittedName>
        <fullName evidence="2">Uncharacterized protein</fullName>
    </submittedName>
</protein>
<proteinExistence type="predicted"/>
<evidence type="ECO:0000313" key="3">
    <source>
        <dbReference type="Proteomes" id="UP000019132"/>
    </source>
</evidence>
<organism evidence="2 3">
    <name type="scientific">Globisporangium ultimum (strain ATCC 200006 / CBS 805.95 / DAOM BR144)</name>
    <name type="common">Pythium ultimum</name>
    <dbReference type="NCBI Taxonomy" id="431595"/>
    <lineage>
        <taxon>Eukaryota</taxon>
        <taxon>Sar</taxon>
        <taxon>Stramenopiles</taxon>
        <taxon>Oomycota</taxon>
        <taxon>Peronosporomycetes</taxon>
        <taxon>Pythiales</taxon>
        <taxon>Pythiaceae</taxon>
        <taxon>Globisporangium</taxon>
    </lineage>
</organism>